<sequence>MIFICIRPISSAITLPVFFYSGTFFQRLFNIVWDRQNITWIPITVDRHLSKNKKTIKNLENNKKSLL</sequence>
<dbReference type="Proteomes" id="UP000033096">
    <property type="component" value="Chromosome"/>
</dbReference>
<dbReference type="PATRIC" id="fig|1434123.4.peg.2265"/>
<accession>A0A0E3LHE7</accession>
<dbReference type="AlphaFoldDB" id="A0A0E3LHE7"/>
<dbReference type="EMBL" id="CP009520">
    <property type="protein sequence ID" value="AKB44141.1"/>
    <property type="molecule type" value="Genomic_DNA"/>
</dbReference>
<keyword evidence="2" id="KW-1185">Reference proteome</keyword>
<gene>
    <name evidence="1" type="ORF">MSVAZ_1872</name>
</gene>
<dbReference type="HOGENOM" id="CLU_2802225_0_0_2"/>
<reference evidence="1 2" key="1">
    <citation type="submission" date="2014-07" db="EMBL/GenBank/DDBJ databases">
        <title>Methanogenic archaea and the global carbon cycle.</title>
        <authorList>
            <person name="Henriksen J.R."/>
            <person name="Luke J."/>
            <person name="Reinhart S."/>
            <person name="Benedict M.N."/>
            <person name="Youngblut N.D."/>
            <person name="Metcalf M.E."/>
            <person name="Whitaker R.J."/>
            <person name="Metcalf W.W."/>
        </authorList>
    </citation>
    <scope>NUCLEOTIDE SEQUENCE [LARGE SCALE GENOMIC DNA]</scope>
    <source>
        <strain evidence="1 2">Z-761</strain>
    </source>
</reference>
<evidence type="ECO:0000313" key="2">
    <source>
        <dbReference type="Proteomes" id="UP000033096"/>
    </source>
</evidence>
<name>A0A0E3LHE7_9EURY</name>
<organism evidence="1 2">
    <name type="scientific">Methanosarcina vacuolata Z-761</name>
    <dbReference type="NCBI Taxonomy" id="1434123"/>
    <lineage>
        <taxon>Archaea</taxon>
        <taxon>Methanobacteriati</taxon>
        <taxon>Methanobacteriota</taxon>
        <taxon>Stenosarchaea group</taxon>
        <taxon>Methanomicrobia</taxon>
        <taxon>Methanosarcinales</taxon>
        <taxon>Methanosarcinaceae</taxon>
        <taxon>Methanosarcina</taxon>
    </lineage>
</organism>
<dbReference type="KEGG" id="mvc:MSVAZ_1872"/>
<proteinExistence type="predicted"/>
<dbReference type="STRING" id="1434123.MSVAZ_1872"/>
<protein>
    <submittedName>
        <fullName evidence="1">Uncharacterized protein</fullName>
    </submittedName>
</protein>
<evidence type="ECO:0000313" key="1">
    <source>
        <dbReference type="EMBL" id="AKB44141.1"/>
    </source>
</evidence>